<keyword evidence="1" id="KW-1133">Transmembrane helix</keyword>
<dbReference type="EMBL" id="EF607617">
    <property type="protein sequence ID" value="ABQ81795.1"/>
    <property type="molecule type" value="Genomic_DNA"/>
</dbReference>
<dbReference type="EMBL" id="EU195107">
    <property type="protein sequence ID" value="ABY73929.1"/>
    <property type="molecule type" value="Genomic_DNA"/>
</dbReference>
<reference evidence="6 7" key="5">
    <citation type="journal article" date="2012" name="J. Virol.">
        <title>Complete genomic sequence of chinese virulent duck enteritis virus.</title>
        <authorList>
            <person name="Wu Y."/>
            <person name="Cheng A."/>
            <person name="Wang M."/>
            <person name="Yang Q."/>
            <person name="Zhu D."/>
            <person name="Jia R."/>
            <person name="Chen S."/>
            <person name="Zhou Y."/>
            <person name="Wang X."/>
            <person name="Chen X."/>
        </authorList>
    </citation>
    <scope>NUCLEOTIDE SEQUENCE [LARGE SCALE GENOMIC DNA]</scope>
    <source>
        <strain evidence="6">CHv</strain>
    </source>
</reference>
<evidence type="ECO:0000313" key="3">
    <source>
        <dbReference type="EMBL" id="ABP65271.1"/>
    </source>
</evidence>
<evidence type="ECO:0000313" key="7">
    <source>
        <dbReference type="Proteomes" id="UP000135812"/>
    </source>
</evidence>
<sequence length="224" mass="24107">MMAPMSAEELVVHSRDEFSVSEPRESAVPQTGWNFGNGEPINTRRNSWSLGEERSRPICYDRHGVGCAKTARLITIGIVVGILIVGLVCFFVGVFAIPTTAWDTSTCHHGWIGIDTVCVYAVRLNTIAKDVIGLCAAVDAEPITVANAKTLLAAIGEYANNTSIGESLPPIWTNLNGLHCLRIDAAGAKDDICSQTATTVCQKPRPLGSVAGMFRYVRRVFGLS</sequence>
<keyword evidence="1" id="KW-0472">Membrane</keyword>
<evidence type="ECO:0000313" key="5">
    <source>
        <dbReference type="EMBL" id="ABY73929.1"/>
    </source>
</evidence>
<keyword evidence="1" id="KW-0812">Transmembrane</keyword>
<dbReference type="EMBL" id="EF153413">
    <property type="protein sequence ID" value="ABM05714.1"/>
    <property type="molecule type" value="Genomic_DNA"/>
</dbReference>
<dbReference type="GO" id="GO:0019031">
    <property type="term" value="C:viral envelope"/>
    <property type="evidence" value="ECO:0007669"/>
    <property type="project" value="UniProtKB-KW"/>
</dbReference>
<proteinExistence type="predicted"/>
<dbReference type="Proteomes" id="UP000135812">
    <property type="component" value="Genome"/>
</dbReference>
<organism evidence="2">
    <name type="scientific">anatid alphaherpesvirus 1</name>
    <dbReference type="NCBI Taxonomy" id="104388"/>
    <lineage>
        <taxon>Viruses</taxon>
        <taxon>Duplodnaviria</taxon>
        <taxon>Heunggongvirae</taxon>
        <taxon>Peploviricota</taxon>
        <taxon>Herviviricetes</taxon>
        <taxon>Herpesvirales</taxon>
        <taxon>Orthoherpesviridae</taxon>
        <taxon>Alphaherpesvirinae</taxon>
        <taxon>Mardivirus</taxon>
        <taxon>Mardivirus anatidalpha1</taxon>
    </lineage>
</organism>
<reference evidence="3" key="3">
    <citation type="journal article" date="2008" name="Intervirology">
        <title>Phylogeny of duck enteritis virus: evolutionary relationship in the family Herpesviridae.</title>
        <authorList>
            <person name="Liu S."/>
            <person name="Li H."/>
            <person name="Li Y."/>
            <person name="Han Z."/>
            <person name="Shao Y."/>
            <person name="An R."/>
            <person name="Kong X."/>
        </authorList>
    </citation>
    <scope>NUCLEOTIDE SEQUENCE</scope>
</reference>
<gene>
    <name evidence="2" type="primary">UL45</name>
</gene>
<reference evidence="5" key="2">
    <citation type="submission" date="2007-10" db="EMBL/GenBank/DDBJ databases">
        <title>Discovery and functional identification of novel Duck enteritis virus UL45 gene.</title>
        <authorList>
            <person name="Cheng A.C."/>
            <person name="Wang M.S."/>
            <person name="Zhu D.K."/>
            <person name="Guo Y.F."/>
            <person name="Jia R.Y."/>
            <person name="Luo Q.H."/>
        </authorList>
    </citation>
    <scope>NUCLEOTIDE SEQUENCE</scope>
    <source>
        <strain evidence="5">CHv</strain>
    </source>
</reference>
<protein>
    <submittedName>
        <fullName evidence="2 5">Tegument/envelope protein</fullName>
    </submittedName>
</protein>
<evidence type="ECO:0000313" key="4">
    <source>
        <dbReference type="EMBL" id="ABQ81795.1"/>
    </source>
</evidence>
<evidence type="ECO:0000256" key="1">
    <source>
        <dbReference type="SAM" id="Phobius"/>
    </source>
</evidence>
<dbReference type="EMBL" id="EF492886">
    <property type="protein sequence ID" value="ABP65271.1"/>
    <property type="molecule type" value="Genomic_DNA"/>
</dbReference>
<keyword evidence="2" id="KW-0946">Virion</keyword>
<reference evidence="2" key="1">
    <citation type="submission" date="2006-11" db="EMBL/GenBank/DDBJ databases">
        <authorList>
            <person name="Li Y.F."/>
            <person name="Huang B."/>
        </authorList>
    </citation>
    <scope>NUCLEOTIDE SEQUENCE</scope>
    <source>
        <strain evidence="2">Sd01</strain>
    </source>
</reference>
<dbReference type="Pfam" id="PF05473">
    <property type="entry name" value="UL45"/>
    <property type="match status" value="1"/>
</dbReference>
<reference evidence="4" key="4">
    <citation type="journal article" date="2008" name="Virus Genes">
        <title>Characterization of the gene encoding glycoprotein C of duck enteritis virus.</title>
        <authorList>
            <person name="Liu F."/>
            <person name="Ma B."/>
            <person name="Zhao Y."/>
            <person name="Zhang Y."/>
            <person name="Wu Y.H."/>
            <person name="Liu X.M."/>
            <person name="Wang J.W."/>
        </authorList>
    </citation>
    <scope>NUCLEOTIDE SEQUENCE</scope>
    <source>
        <strain evidence="4">Vac</strain>
    </source>
</reference>
<dbReference type="SUPFAM" id="SSF56436">
    <property type="entry name" value="C-type lectin-like"/>
    <property type="match status" value="1"/>
</dbReference>
<feature type="transmembrane region" description="Helical" evidence="1">
    <location>
        <begin position="73"/>
        <end position="97"/>
    </location>
</feature>
<dbReference type="EMBL" id="JQ647509">
    <property type="protein sequence ID" value="AFC61837.1"/>
    <property type="molecule type" value="Genomic_DNA"/>
</dbReference>
<dbReference type="InterPro" id="IPR016187">
    <property type="entry name" value="CTDL_fold"/>
</dbReference>
<keyword evidence="2" id="KW-0261">Viral envelope protein</keyword>
<accession>A1YZN4</accession>
<name>A1YZN4_9ALPH</name>
<evidence type="ECO:0000313" key="6">
    <source>
        <dbReference type="EMBL" id="AFC61837.1"/>
    </source>
</evidence>
<evidence type="ECO:0000313" key="2">
    <source>
        <dbReference type="EMBL" id="ABM05714.1"/>
    </source>
</evidence>